<dbReference type="Pfam" id="PF24351">
    <property type="entry name" value="DUF7511"/>
    <property type="match status" value="1"/>
</dbReference>
<gene>
    <name evidence="2" type="ORF">ACFQQG_20395</name>
</gene>
<evidence type="ECO:0000313" key="2">
    <source>
        <dbReference type="EMBL" id="MFC7060131.1"/>
    </source>
</evidence>
<name>A0ABD5W7K7_9EURY</name>
<dbReference type="RefSeq" id="WP_267164328.1">
    <property type="nucleotide sequence ID" value="NZ_CP112973.1"/>
</dbReference>
<feature type="domain" description="DUF7511" evidence="1">
    <location>
        <begin position="25"/>
        <end position="65"/>
    </location>
</feature>
<dbReference type="Proteomes" id="UP001596445">
    <property type="component" value="Unassembled WGS sequence"/>
</dbReference>
<dbReference type="AlphaFoldDB" id="A0ABD5W7K7"/>
<proteinExistence type="predicted"/>
<comment type="caution">
    <text evidence="2">The sequence shown here is derived from an EMBL/GenBank/DDBJ whole genome shotgun (WGS) entry which is preliminary data.</text>
</comment>
<evidence type="ECO:0000313" key="3">
    <source>
        <dbReference type="Proteomes" id="UP001596445"/>
    </source>
</evidence>
<sequence length="65" mass="7371">MSEQSPEQKDGENPDEYRLTLLGFVVSREHDTTCTIYPPGVVVPERGSRWIKAVDDGFEDLSNCR</sequence>
<reference evidence="2 3" key="1">
    <citation type="journal article" date="2019" name="Int. J. Syst. Evol. Microbiol.">
        <title>The Global Catalogue of Microorganisms (GCM) 10K type strain sequencing project: providing services to taxonomists for standard genome sequencing and annotation.</title>
        <authorList>
            <consortium name="The Broad Institute Genomics Platform"/>
            <consortium name="The Broad Institute Genome Sequencing Center for Infectious Disease"/>
            <person name="Wu L."/>
            <person name="Ma J."/>
        </authorList>
    </citation>
    <scope>NUCLEOTIDE SEQUENCE [LARGE SCALE GENOMIC DNA]</scope>
    <source>
        <strain evidence="2 3">JCM 30072</strain>
    </source>
</reference>
<dbReference type="EMBL" id="JBHSZI010000006">
    <property type="protein sequence ID" value="MFC7060131.1"/>
    <property type="molecule type" value="Genomic_DNA"/>
</dbReference>
<accession>A0ABD5W7K7</accession>
<evidence type="ECO:0000259" key="1">
    <source>
        <dbReference type="Pfam" id="PF24351"/>
    </source>
</evidence>
<protein>
    <recommendedName>
        <fullName evidence="1">DUF7511 domain-containing protein</fullName>
    </recommendedName>
</protein>
<organism evidence="2 3">
    <name type="scientific">Halovenus salina</name>
    <dbReference type="NCBI Taxonomy" id="1510225"/>
    <lineage>
        <taxon>Archaea</taxon>
        <taxon>Methanobacteriati</taxon>
        <taxon>Methanobacteriota</taxon>
        <taxon>Stenosarchaea group</taxon>
        <taxon>Halobacteria</taxon>
        <taxon>Halobacteriales</taxon>
        <taxon>Haloarculaceae</taxon>
        <taxon>Halovenus</taxon>
    </lineage>
</organism>
<dbReference type="InterPro" id="IPR055933">
    <property type="entry name" value="DUF7511"/>
</dbReference>
<dbReference type="GeneID" id="76632085"/>
<keyword evidence="3" id="KW-1185">Reference proteome</keyword>